<evidence type="ECO:0000313" key="5">
    <source>
        <dbReference type="Proteomes" id="UP000066049"/>
    </source>
</evidence>
<dbReference type="GeneID" id="28661771"/>
<dbReference type="UniPathway" id="UPA00060">
    <property type="reaction ID" value="UER00138"/>
</dbReference>
<dbReference type="PATRIC" id="fig|199.248.peg.122"/>
<dbReference type="EMBL" id="CP012541">
    <property type="protein sequence ID" value="ALF46830.1"/>
    <property type="molecule type" value="Genomic_DNA"/>
</dbReference>
<dbReference type="Pfam" id="PF08543">
    <property type="entry name" value="Phos_pyr_kin"/>
    <property type="match status" value="1"/>
</dbReference>
<dbReference type="KEGG" id="ccoc:CCON33237_0105"/>
<evidence type="ECO:0000313" key="4">
    <source>
        <dbReference type="EMBL" id="ALF46830.1"/>
    </source>
</evidence>
<dbReference type="RefSeq" id="WP_054195936.1">
    <property type="nucleotide sequence ID" value="NZ_CABMKQ010000024.1"/>
</dbReference>
<reference evidence="5" key="1">
    <citation type="submission" date="2015-08" db="EMBL/GenBank/DDBJ databases">
        <title>Comparative genomics of the Campylobacter concisus group.</title>
        <authorList>
            <person name="Miller W.G."/>
            <person name="Yee E."/>
            <person name="Chapman M.H."/>
            <person name="Huynh S."/>
            <person name="Bono J.L."/>
            <person name="On S.L.W."/>
            <person name="St Leger J."/>
            <person name="Foster G."/>
            <person name="Parker C.T."/>
        </authorList>
    </citation>
    <scope>NUCLEOTIDE SEQUENCE [LARGE SCALE GENOMIC DNA]</scope>
    <source>
        <strain evidence="5">ATCC 33237</strain>
    </source>
</reference>
<dbReference type="PANTHER" id="PTHR20858">
    <property type="entry name" value="PHOSPHOMETHYLPYRIMIDINE KINASE"/>
    <property type="match status" value="1"/>
</dbReference>
<dbReference type="Gene3D" id="3.40.1190.20">
    <property type="match status" value="1"/>
</dbReference>
<sequence>MKKILIIAGSCNSGTAGLQADIKTCARLNCYSATAVTSLVAETTDAVKSVVCLEPSFVKDQLNTLAEEFSFDAIKIGMLFSEEIMEVVREFLLTQNTKVVLDPVCVSKSGHKLIKDSAVTKLKDLMSLATVTTPNLDEANVLFGDDYKDLPCDVIVKKHISEDSSIDTLYKKDGSLRNFKTPLVNPLVMSGTGCSFSTALACFLAKGKSLEESIQLSKEYICSIIKESIDTKLGKNRLLWHGAK</sequence>
<dbReference type="GO" id="GO:0008902">
    <property type="term" value="F:hydroxymethylpyrimidine kinase activity"/>
    <property type="evidence" value="ECO:0007669"/>
    <property type="project" value="UniProtKB-EC"/>
</dbReference>
<evidence type="ECO:0000256" key="1">
    <source>
        <dbReference type="ARBA" id="ARBA00004948"/>
    </source>
</evidence>
<comment type="pathway">
    <text evidence="1">Cofactor biosynthesis; thiamine diphosphate biosynthesis.</text>
</comment>
<dbReference type="InterPro" id="IPR004399">
    <property type="entry name" value="HMP/HMP-P_kinase_dom"/>
</dbReference>
<accession>A0A0M5MIC3</accession>
<dbReference type="AlphaFoldDB" id="A0A0M5MIC3"/>
<name>A0A0M5MIC3_9BACT</name>
<dbReference type="InterPro" id="IPR029056">
    <property type="entry name" value="Ribokinase-like"/>
</dbReference>
<gene>
    <name evidence="4" type="ORF">CCON33237_0105</name>
</gene>
<evidence type="ECO:0000259" key="3">
    <source>
        <dbReference type="Pfam" id="PF08543"/>
    </source>
</evidence>
<proteinExistence type="predicted"/>
<dbReference type="EC" id="2.7.1.49" evidence="2"/>
<dbReference type="Proteomes" id="UP000066049">
    <property type="component" value="Chromosome"/>
</dbReference>
<dbReference type="GO" id="GO:0005829">
    <property type="term" value="C:cytosol"/>
    <property type="evidence" value="ECO:0007669"/>
    <property type="project" value="TreeGrafter"/>
</dbReference>
<dbReference type="SUPFAM" id="SSF53613">
    <property type="entry name" value="Ribokinase-like"/>
    <property type="match status" value="1"/>
</dbReference>
<dbReference type="GO" id="GO:0009229">
    <property type="term" value="P:thiamine diphosphate biosynthetic process"/>
    <property type="evidence" value="ECO:0007669"/>
    <property type="project" value="UniProtKB-UniPathway"/>
</dbReference>
<dbReference type="InterPro" id="IPR013749">
    <property type="entry name" value="PM/HMP-P_kinase-1"/>
</dbReference>
<feature type="domain" description="Pyridoxamine kinase/Phosphomethylpyrimidine kinase" evidence="3">
    <location>
        <begin position="13"/>
        <end position="234"/>
    </location>
</feature>
<keyword evidence="4" id="KW-0418">Kinase</keyword>
<dbReference type="PANTHER" id="PTHR20858:SF17">
    <property type="entry name" value="HYDROXYMETHYLPYRIMIDINE_PHOSPHOMETHYLPYRIMIDINE KINASE THI20-RELATED"/>
    <property type="match status" value="1"/>
</dbReference>
<evidence type="ECO:0000256" key="2">
    <source>
        <dbReference type="ARBA" id="ARBA00012135"/>
    </source>
</evidence>
<dbReference type="GO" id="GO:0008972">
    <property type="term" value="F:phosphomethylpyrimidine kinase activity"/>
    <property type="evidence" value="ECO:0007669"/>
    <property type="project" value="InterPro"/>
</dbReference>
<dbReference type="GO" id="GO:0009228">
    <property type="term" value="P:thiamine biosynthetic process"/>
    <property type="evidence" value="ECO:0007669"/>
    <property type="project" value="InterPro"/>
</dbReference>
<dbReference type="CDD" id="cd01169">
    <property type="entry name" value="HMPP_kinase"/>
    <property type="match status" value="1"/>
</dbReference>
<protein>
    <recommendedName>
        <fullName evidence="2">hydroxymethylpyrimidine kinase</fullName>
        <ecNumber evidence="2">2.7.1.49</ecNumber>
    </recommendedName>
</protein>
<organism evidence="4 5">
    <name type="scientific">Campylobacter concisus</name>
    <dbReference type="NCBI Taxonomy" id="199"/>
    <lineage>
        <taxon>Bacteria</taxon>
        <taxon>Pseudomonadati</taxon>
        <taxon>Campylobacterota</taxon>
        <taxon>Epsilonproteobacteria</taxon>
        <taxon>Campylobacterales</taxon>
        <taxon>Campylobacteraceae</taxon>
        <taxon>Campylobacter</taxon>
    </lineage>
</organism>
<keyword evidence="4" id="KW-0808">Transferase</keyword>